<reference evidence="2 3" key="1">
    <citation type="submission" date="2019-02" db="EMBL/GenBank/DDBJ databases">
        <title>Deep-cultivation of Planctomycetes and their phenomic and genomic characterization uncovers novel biology.</title>
        <authorList>
            <person name="Wiegand S."/>
            <person name="Jogler M."/>
            <person name="Boedeker C."/>
            <person name="Pinto D."/>
            <person name="Vollmers J."/>
            <person name="Rivas-Marin E."/>
            <person name="Kohn T."/>
            <person name="Peeters S.H."/>
            <person name="Heuer A."/>
            <person name="Rast P."/>
            <person name="Oberbeckmann S."/>
            <person name="Bunk B."/>
            <person name="Jeske O."/>
            <person name="Meyerdierks A."/>
            <person name="Storesund J.E."/>
            <person name="Kallscheuer N."/>
            <person name="Luecker S."/>
            <person name="Lage O.M."/>
            <person name="Pohl T."/>
            <person name="Merkel B.J."/>
            <person name="Hornburger P."/>
            <person name="Mueller R.-W."/>
            <person name="Bruemmer F."/>
            <person name="Labrenz M."/>
            <person name="Spormann A.M."/>
            <person name="Op Den Camp H."/>
            <person name="Overmann J."/>
            <person name="Amann R."/>
            <person name="Jetten M.S.M."/>
            <person name="Mascher T."/>
            <person name="Medema M.H."/>
            <person name="Devos D.P."/>
            <person name="Kaster A.-K."/>
            <person name="Ovreas L."/>
            <person name="Rohde M."/>
            <person name="Galperin M.Y."/>
            <person name="Jogler C."/>
        </authorList>
    </citation>
    <scope>NUCLEOTIDE SEQUENCE [LARGE SCALE GENOMIC DNA]</scope>
    <source>
        <strain evidence="2 3">Pla144</strain>
    </source>
</reference>
<proteinExistence type="predicted"/>
<dbReference type="EMBL" id="SJPS01000001">
    <property type="protein sequence ID" value="TWU30161.1"/>
    <property type="molecule type" value="Genomic_DNA"/>
</dbReference>
<dbReference type="OrthoDB" id="278876at2"/>
<keyword evidence="1" id="KW-1133">Transmembrane helix</keyword>
<feature type="transmembrane region" description="Helical" evidence="1">
    <location>
        <begin position="105"/>
        <end position="129"/>
    </location>
</feature>
<gene>
    <name evidence="2" type="ORF">Pla144_09470</name>
</gene>
<evidence type="ECO:0000256" key="1">
    <source>
        <dbReference type="SAM" id="Phobius"/>
    </source>
</evidence>
<sequence>MNAMEKVAWTELTVSLAALVVVACLYPWLGNGATGAFGLLGILGFSVIFLRRRGQTVIVDERDRDIAQRATMLGLHGAWMTLMMTLVILVLWNSYNDRDAVSISLLNWLIWIQFAICFAVKGLVAVTAYRRQQHAS</sequence>
<feature type="transmembrane region" description="Helical" evidence="1">
    <location>
        <begin position="73"/>
        <end position="93"/>
    </location>
</feature>
<dbReference type="AlphaFoldDB" id="A0A5C6D306"/>
<name>A0A5C6D306_9BACT</name>
<keyword evidence="3" id="KW-1185">Reference proteome</keyword>
<dbReference type="Proteomes" id="UP000318437">
    <property type="component" value="Unassembled WGS sequence"/>
</dbReference>
<organism evidence="2 3">
    <name type="scientific">Bythopirellula polymerisocia</name>
    <dbReference type="NCBI Taxonomy" id="2528003"/>
    <lineage>
        <taxon>Bacteria</taxon>
        <taxon>Pseudomonadati</taxon>
        <taxon>Planctomycetota</taxon>
        <taxon>Planctomycetia</taxon>
        <taxon>Pirellulales</taxon>
        <taxon>Lacipirellulaceae</taxon>
        <taxon>Bythopirellula</taxon>
    </lineage>
</organism>
<evidence type="ECO:0000313" key="3">
    <source>
        <dbReference type="Proteomes" id="UP000318437"/>
    </source>
</evidence>
<keyword evidence="1" id="KW-0812">Transmembrane</keyword>
<protein>
    <submittedName>
        <fullName evidence="2">Uncharacterized protein</fullName>
    </submittedName>
</protein>
<feature type="transmembrane region" description="Helical" evidence="1">
    <location>
        <begin position="12"/>
        <end position="29"/>
    </location>
</feature>
<dbReference type="PROSITE" id="PS51257">
    <property type="entry name" value="PROKAR_LIPOPROTEIN"/>
    <property type="match status" value="1"/>
</dbReference>
<dbReference type="RefSeq" id="WP_146448129.1">
    <property type="nucleotide sequence ID" value="NZ_SJPS01000001.1"/>
</dbReference>
<evidence type="ECO:0000313" key="2">
    <source>
        <dbReference type="EMBL" id="TWU30161.1"/>
    </source>
</evidence>
<comment type="caution">
    <text evidence="2">The sequence shown here is derived from an EMBL/GenBank/DDBJ whole genome shotgun (WGS) entry which is preliminary data.</text>
</comment>
<keyword evidence="1" id="KW-0472">Membrane</keyword>
<accession>A0A5C6D306</accession>
<feature type="transmembrane region" description="Helical" evidence="1">
    <location>
        <begin position="35"/>
        <end position="52"/>
    </location>
</feature>